<organism evidence="2 3">
    <name type="scientific">Dyadobacter endophyticus</name>
    <dbReference type="NCBI Taxonomy" id="1749036"/>
    <lineage>
        <taxon>Bacteria</taxon>
        <taxon>Pseudomonadati</taxon>
        <taxon>Bacteroidota</taxon>
        <taxon>Cytophagia</taxon>
        <taxon>Cytophagales</taxon>
        <taxon>Spirosomataceae</taxon>
        <taxon>Dyadobacter</taxon>
    </lineage>
</organism>
<feature type="signal peptide" evidence="1">
    <location>
        <begin position="1"/>
        <end position="21"/>
    </location>
</feature>
<accession>A0ABQ1YER2</accession>
<dbReference type="Gene3D" id="2.130.10.10">
    <property type="entry name" value="YVTN repeat-like/Quinoprotein amine dehydrogenase"/>
    <property type="match status" value="3"/>
</dbReference>
<protein>
    <recommendedName>
        <fullName evidence="4">BNR/Asp-box repeat-containing protein</fullName>
    </recommendedName>
</protein>
<comment type="caution">
    <text evidence="2">The sequence shown here is derived from an EMBL/GenBank/DDBJ whole genome shotgun (WGS) entry which is preliminary data.</text>
</comment>
<keyword evidence="3" id="KW-1185">Reference proteome</keyword>
<evidence type="ECO:0000256" key="1">
    <source>
        <dbReference type="SAM" id="SignalP"/>
    </source>
</evidence>
<evidence type="ECO:0008006" key="4">
    <source>
        <dbReference type="Google" id="ProtNLM"/>
    </source>
</evidence>
<dbReference type="Pfam" id="PF02012">
    <property type="entry name" value="BNR"/>
    <property type="match status" value="1"/>
</dbReference>
<evidence type="ECO:0000313" key="3">
    <source>
        <dbReference type="Proteomes" id="UP000600214"/>
    </source>
</evidence>
<reference evidence="3" key="1">
    <citation type="journal article" date="2019" name="Int. J. Syst. Evol. Microbiol.">
        <title>The Global Catalogue of Microorganisms (GCM) 10K type strain sequencing project: providing services to taxonomists for standard genome sequencing and annotation.</title>
        <authorList>
            <consortium name="The Broad Institute Genomics Platform"/>
            <consortium name="The Broad Institute Genome Sequencing Center for Infectious Disease"/>
            <person name="Wu L."/>
            <person name="Ma J."/>
        </authorList>
    </citation>
    <scope>NUCLEOTIDE SEQUENCE [LARGE SCALE GENOMIC DNA]</scope>
    <source>
        <strain evidence="3">CGMCC 1.15288</strain>
    </source>
</reference>
<dbReference type="CDD" id="cd15482">
    <property type="entry name" value="Sialidase_non-viral"/>
    <property type="match status" value="1"/>
</dbReference>
<dbReference type="EMBL" id="BMIA01000001">
    <property type="protein sequence ID" value="GGH21880.1"/>
    <property type="molecule type" value="Genomic_DNA"/>
</dbReference>
<dbReference type="Proteomes" id="UP000600214">
    <property type="component" value="Unassembled WGS sequence"/>
</dbReference>
<sequence>MVMTISKFVFLLLFQFSLVFDQSLESPKASPRIKSQQKNKSFKRPTAANIILKSTDGGQTWQDISEGLPENLQADSFIEKDSELYIRAGNGIYHNKPNSQAPFWRKEIYPDQPSSIVPGSTAIFAYNYGGQFLQRINGTSLWLPMLTNFPTRQARTVFENGSTVFIGCDSGLFKSTDGGKIWRQVYTGGRVMKLVAADGVLMATSQSGILRSADDGENWDNVINEGGIGIAIERIKGGFAAITYNTASETRRVRVSYDGGKIWQPIDGGLPASLSIASIIQFGEYFLCGHPTGIFRSSDKGKTWTLLLPSIESKVFDLSVSGNVIYAMPKNGGC</sequence>
<proteinExistence type="predicted"/>
<name>A0ABQ1YER2_9BACT</name>
<dbReference type="InterPro" id="IPR015943">
    <property type="entry name" value="WD40/YVTN_repeat-like_dom_sf"/>
</dbReference>
<gene>
    <name evidence="2" type="ORF">GCM10007423_03330</name>
</gene>
<dbReference type="InterPro" id="IPR002860">
    <property type="entry name" value="BNR_rpt"/>
</dbReference>
<dbReference type="SUPFAM" id="SSF110296">
    <property type="entry name" value="Oligoxyloglucan reducing end-specific cellobiohydrolase"/>
    <property type="match status" value="1"/>
</dbReference>
<feature type="chain" id="PRO_5046261999" description="BNR/Asp-box repeat-containing protein" evidence="1">
    <location>
        <begin position="22"/>
        <end position="334"/>
    </location>
</feature>
<evidence type="ECO:0000313" key="2">
    <source>
        <dbReference type="EMBL" id="GGH21880.1"/>
    </source>
</evidence>
<keyword evidence="1" id="KW-0732">Signal</keyword>